<organism evidence="5 6">
    <name type="scientific">Eiseniibacteriota bacterium</name>
    <dbReference type="NCBI Taxonomy" id="2212470"/>
    <lineage>
        <taxon>Bacteria</taxon>
        <taxon>Candidatus Eiseniibacteriota</taxon>
    </lineage>
</organism>
<evidence type="ECO:0000313" key="6">
    <source>
        <dbReference type="Proteomes" id="UP000748308"/>
    </source>
</evidence>
<comment type="caution">
    <text evidence="5">The sequence shown here is derived from an EMBL/GenBank/DDBJ whole genome shotgun (WGS) entry which is preliminary data.</text>
</comment>
<name>A0A937X981_UNCEI</name>
<dbReference type="GO" id="GO:0003700">
    <property type="term" value="F:DNA-binding transcription factor activity"/>
    <property type="evidence" value="ECO:0007669"/>
    <property type="project" value="InterPro"/>
</dbReference>
<dbReference type="PROSITE" id="PS51278">
    <property type="entry name" value="GATASE_TYPE_2"/>
    <property type="match status" value="1"/>
</dbReference>
<dbReference type="GO" id="GO:0045893">
    <property type="term" value="P:positive regulation of DNA-templated transcription"/>
    <property type="evidence" value="ECO:0007669"/>
    <property type="project" value="InterPro"/>
</dbReference>
<keyword evidence="2" id="KW-1133">Transmembrane helix</keyword>
<dbReference type="Gene3D" id="3.60.20.10">
    <property type="entry name" value="Glutamine Phosphoribosylpyrophosphate, subunit 1, domain 1"/>
    <property type="match status" value="1"/>
</dbReference>
<dbReference type="Proteomes" id="UP000748308">
    <property type="component" value="Unassembled WGS sequence"/>
</dbReference>
<evidence type="ECO:0000256" key="2">
    <source>
        <dbReference type="SAM" id="Phobius"/>
    </source>
</evidence>
<dbReference type="InterPro" id="IPR046360">
    <property type="entry name" value="T-box_DNA-bd"/>
</dbReference>
<protein>
    <submittedName>
        <fullName evidence="5">Class II glutamine amidotransferase</fullName>
    </submittedName>
</protein>
<dbReference type="InterPro" id="IPR025965">
    <property type="entry name" value="FlgD/Vpr_Ig-like"/>
</dbReference>
<keyword evidence="1 5" id="KW-0315">Glutamine amidotransferase</keyword>
<feature type="transmembrane region" description="Helical" evidence="2">
    <location>
        <begin position="20"/>
        <end position="40"/>
    </location>
</feature>
<dbReference type="InterPro" id="IPR026869">
    <property type="entry name" value="EgtC-like"/>
</dbReference>
<dbReference type="PANTHER" id="PTHR43187:SF1">
    <property type="entry name" value="GLUTAMINE AMIDOTRANSFERASE DUG3-RELATED"/>
    <property type="match status" value="1"/>
</dbReference>
<reference evidence="5" key="1">
    <citation type="submission" date="2019-03" db="EMBL/GenBank/DDBJ databases">
        <title>Lake Tanganyika Metagenome-Assembled Genomes (MAGs).</title>
        <authorList>
            <person name="Tran P."/>
        </authorList>
    </citation>
    <scope>NUCLEOTIDE SEQUENCE</scope>
    <source>
        <strain evidence="5">M_DeepCast_400m_m2_100</strain>
    </source>
</reference>
<gene>
    <name evidence="5" type="ORF">FJY75_01515</name>
</gene>
<keyword evidence="2" id="KW-0472">Membrane</keyword>
<dbReference type="NCBIfam" id="TIGR04183">
    <property type="entry name" value="Por_Secre_tail"/>
    <property type="match status" value="1"/>
</dbReference>
<dbReference type="PROSITE" id="PS50252">
    <property type="entry name" value="TBOX_3"/>
    <property type="match status" value="1"/>
</dbReference>
<evidence type="ECO:0000313" key="5">
    <source>
        <dbReference type="EMBL" id="MBM3316507.1"/>
    </source>
</evidence>
<evidence type="ECO:0000256" key="1">
    <source>
        <dbReference type="ARBA" id="ARBA00022962"/>
    </source>
</evidence>
<evidence type="ECO:0000259" key="3">
    <source>
        <dbReference type="PROSITE" id="PS50252"/>
    </source>
</evidence>
<dbReference type="InterPro" id="IPR052373">
    <property type="entry name" value="Gamma-glu_amide_hydrolase"/>
</dbReference>
<dbReference type="SUPFAM" id="SSF56235">
    <property type="entry name" value="N-terminal nucleophile aminohydrolases (Ntn hydrolases)"/>
    <property type="match status" value="1"/>
</dbReference>
<keyword evidence="2" id="KW-0812">Transmembrane</keyword>
<feature type="domain" description="T-box" evidence="3">
    <location>
        <begin position="236"/>
        <end position="325"/>
    </location>
</feature>
<sequence>MIRARQHDSVFPGRGRRRLLFAAGASGGVLLLSILLIASLPGNRADRPRLEAPVEGRLSPEPGAALGAPCCAEGPDAAPAPGPADHACRFWGMIGTAPHAPTLLDQLVTGAYSLRTLASANPNGWGVAYFSPALAAAGLARPEVLRGGPPANNPHDARYAAAVEELLALGATCAVAHVRAATTGHAGVPDPHPFCNAELAFAHNGTVSTAAVAGLLTIDDPQYLSTHPLDYTNPNLDSELYWQLLLKLRGEGVRRADGRRGFSTAEAIAEAALRMHLEGAILTAANCVLAQRDTLYALRFDNNAAERYRVRYKQSSGAWIVASEPVGSDTTGWLALPPRSMGIFTATGPPVLRTVFPPPGPYVVVHAHVADDASGGNGDGAPDAGEVVRFRFELENIGAQAALGVQASLSAASPHATFEDSVAFYGDILPGERLAGLNGDHFVVRIHGDCPDQEALLLKLRITTGGGENWTAWFPYTINAPVLRLAFFTIDDGTGGDGDGVLEPGESAALRIVLDNAGHGAASGLSATLVSLSDTLAVTQPIAGAAVIPPGAAVALEPDYGVALAAHAISPSLVPCALQISGDWDLSLAFGFHLPVGGFRDDMESGEGGWTHGVVTPGFIDQWHLSSHRNHTPGGSMSWKFGGPNGTVYADSSDGALTTPPIEVLQFTTLTFWHWIDAEAVIGGQNDAYDGGLVELSLDGGPWQQVAPDGGYPYQIRASLRPGPFPPGTPVFSGAHNWSQETFSLQTDGGSMRLRFRFGSNGTVRKEGWYIDDLAVTSYTNASAVDAPPEGRAGLGQASPNPFAPETRIRFSLPDAQTVTLRVLDAQGRVVRTLVDERLPAGEHAAVWDGRDARGAPAGSGVYFSRLDTPGRTETRKLALVR</sequence>
<dbReference type="Gene3D" id="2.60.120.260">
    <property type="entry name" value="Galactose-binding domain-like"/>
    <property type="match status" value="1"/>
</dbReference>
<dbReference type="InterPro" id="IPR017932">
    <property type="entry name" value="GATase_2_dom"/>
</dbReference>
<dbReference type="AlphaFoldDB" id="A0A937X981"/>
<accession>A0A937X981</accession>
<dbReference type="PANTHER" id="PTHR43187">
    <property type="entry name" value="GLUTAMINE AMIDOTRANSFERASE DUG3-RELATED"/>
    <property type="match status" value="1"/>
</dbReference>
<dbReference type="EMBL" id="VGIY01000018">
    <property type="protein sequence ID" value="MBM3316507.1"/>
    <property type="molecule type" value="Genomic_DNA"/>
</dbReference>
<evidence type="ECO:0000259" key="4">
    <source>
        <dbReference type="PROSITE" id="PS51278"/>
    </source>
</evidence>
<dbReference type="Pfam" id="PF13860">
    <property type="entry name" value="FlgD_ig"/>
    <property type="match status" value="1"/>
</dbReference>
<dbReference type="InterPro" id="IPR026444">
    <property type="entry name" value="Secre_tail"/>
</dbReference>
<dbReference type="Pfam" id="PF13230">
    <property type="entry name" value="GATase_4"/>
    <property type="match status" value="1"/>
</dbReference>
<feature type="domain" description="Glutamine amidotransferase type-2" evidence="4">
    <location>
        <begin position="88"/>
        <end position="368"/>
    </location>
</feature>
<dbReference type="Gene3D" id="2.60.40.4070">
    <property type="match status" value="1"/>
</dbReference>
<dbReference type="InterPro" id="IPR029055">
    <property type="entry name" value="Ntn_hydrolases_N"/>
</dbReference>
<proteinExistence type="predicted"/>